<dbReference type="GO" id="GO:0030643">
    <property type="term" value="P:intracellular phosphate ion homeostasis"/>
    <property type="evidence" value="ECO:0007669"/>
    <property type="project" value="InterPro"/>
</dbReference>
<evidence type="ECO:0000313" key="11">
    <source>
        <dbReference type="EMBL" id="SBV35323.1"/>
    </source>
</evidence>
<feature type="domain" description="PhoU" evidence="10">
    <location>
        <begin position="23"/>
        <end position="109"/>
    </location>
</feature>
<feature type="compositionally biased region" description="Basic residues" evidence="9">
    <location>
        <begin position="213"/>
        <end position="238"/>
    </location>
</feature>
<dbReference type="FunFam" id="1.20.58.220:FF:000004">
    <property type="entry name" value="Phosphate-specific transport system accessory protein PhoU"/>
    <property type="match status" value="1"/>
</dbReference>
<protein>
    <recommendedName>
        <fullName evidence="8">Phosphate-specific transport system accessory protein PhoU homolog</fullName>
    </recommendedName>
</protein>
<comment type="function">
    <text evidence="7">Plays a role in the regulation of phosphate uptake.</text>
</comment>
<keyword evidence="4" id="KW-0813">Transport</keyword>
<dbReference type="GO" id="GO:0006817">
    <property type="term" value="P:phosphate ion transport"/>
    <property type="evidence" value="ECO:0007669"/>
    <property type="project" value="UniProtKB-KW"/>
</dbReference>
<evidence type="ECO:0000256" key="3">
    <source>
        <dbReference type="ARBA" id="ARBA00011738"/>
    </source>
</evidence>
<dbReference type="GO" id="GO:0045936">
    <property type="term" value="P:negative regulation of phosphate metabolic process"/>
    <property type="evidence" value="ECO:0007669"/>
    <property type="project" value="InterPro"/>
</dbReference>
<dbReference type="Gene3D" id="1.20.58.220">
    <property type="entry name" value="Phosphate transport system protein phou homolog 2, domain 2"/>
    <property type="match status" value="1"/>
</dbReference>
<dbReference type="InterPro" id="IPR026022">
    <property type="entry name" value="PhoU_dom"/>
</dbReference>
<proteinExistence type="inferred from homology"/>
<evidence type="ECO:0000256" key="7">
    <source>
        <dbReference type="ARBA" id="ARBA00056181"/>
    </source>
</evidence>
<dbReference type="GO" id="GO:0005737">
    <property type="term" value="C:cytoplasm"/>
    <property type="evidence" value="ECO:0007669"/>
    <property type="project" value="UniProtKB-SubCell"/>
</dbReference>
<comment type="subcellular location">
    <subcellularLocation>
        <location evidence="1">Cytoplasm</location>
    </subcellularLocation>
</comment>
<accession>A0A1Y5PZ77</accession>
<feature type="region of interest" description="Disordered" evidence="9">
    <location>
        <begin position="212"/>
        <end position="259"/>
    </location>
</feature>
<keyword evidence="6" id="KW-0592">Phosphate transport</keyword>
<name>A0A1Y5PZ77_9GAMM</name>
<dbReference type="InterPro" id="IPR038078">
    <property type="entry name" value="PhoU-like_sf"/>
</dbReference>
<organism evidence="11">
    <name type="scientific">uncultured Stenotrophomonas sp</name>
    <dbReference type="NCBI Taxonomy" id="165438"/>
    <lineage>
        <taxon>Bacteria</taxon>
        <taxon>Pseudomonadati</taxon>
        <taxon>Pseudomonadota</taxon>
        <taxon>Gammaproteobacteria</taxon>
        <taxon>Lysobacterales</taxon>
        <taxon>Lysobacteraceae</taxon>
        <taxon>Stenotrophomonas</taxon>
        <taxon>environmental samples</taxon>
    </lineage>
</organism>
<dbReference type="NCBIfam" id="TIGR02135">
    <property type="entry name" value="phoU_full"/>
    <property type="match status" value="1"/>
</dbReference>
<dbReference type="PANTHER" id="PTHR42930">
    <property type="entry name" value="PHOSPHATE-SPECIFIC TRANSPORT SYSTEM ACCESSORY PROTEIN PHOU"/>
    <property type="match status" value="1"/>
</dbReference>
<dbReference type="SUPFAM" id="SSF109755">
    <property type="entry name" value="PhoU-like"/>
    <property type="match status" value="1"/>
</dbReference>
<evidence type="ECO:0000256" key="2">
    <source>
        <dbReference type="ARBA" id="ARBA00008107"/>
    </source>
</evidence>
<feature type="domain" description="PhoU" evidence="10">
    <location>
        <begin position="126"/>
        <end position="203"/>
    </location>
</feature>
<dbReference type="InterPro" id="IPR028366">
    <property type="entry name" value="PhoU"/>
</dbReference>
<dbReference type="Pfam" id="PF01895">
    <property type="entry name" value="PhoU"/>
    <property type="match status" value="2"/>
</dbReference>
<evidence type="ECO:0000256" key="1">
    <source>
        <dbReference type="ARBA" id="ARBA00004496"/>
    </source>
</evidence>
<dbReference type="EMBL" id="FLTS01000001">
    <property type="protein sequence ID" value="SBV35323.1"/>
    <property type="molecule type" value="Genomic_DNA"/>
</dbReference>
<evidence type="ECO:0000256" key="6">
    <source>
        <dbReference type="ARBA" id="ARBA00022592"/>
    </source>
</evidence>
<comment type="similarity">
    <text evidence="2">Belongs to the PhoU family.</text>
</comment>
<evidence type="ECO:0000256" key="8">
    <source>
        <dbReference type="ARBA" id="ARBA00069911"/>
    </source>
</evidence>
<keyword evidence="5" id="KW-0963">Cytoplasm</keyword>
<comment type="subunit">
    <text evidence="3">Homodimer.</text>
</comment>
<evidence type="ECO:0000256" key="4">
    <source>
        <dbReference type="ARBA" id="ARBA00022448"/>
    </source>
</evidence>
<gene>
    <name evidence="11" type="ORF">STPYR_10253</name>
</gene>
<evidence type="ECO:0000256" key="9">
    <source>
        <dbReference type="SAM" id="MobiDB-lite"/>
    </source>
</evidence>
<evidence type="ECO:0000259" key="10">
    <source>
        <dbReference type="Pfam" id="PF01895"/>
    </source>
</evidence>
<reference evidence="11" key="1">
    <citation type="submission" date="2016-03" db="EMBL/GenBank/DDBJ databases">
        <authorList>
            <person name="Ploux O."/>
        </authorList>
    </citation>
    <scope>NUCLEOTIDE SEQUENCE</scope>
    <source>
        <strain evidence="11">UC10</strain>
    </source>
</reference>
<dbReference type="AlphaFoldDB" id="A0A1Y5PZ77"/>
<dbReference type="PANTHER" id="PTHR42930:SF3">
    <property type="entry name" value="PHOSPHATE-SPECIFIC TRANSPORT SYSTEM ACCESSORY PROTEIN PHOU"/>
    <property type="match status" value="1"/>
</dbReference>
<sequence>MNLPNDHIVKSYDEEQNRLVAEIVRMGEMSVAQLEAALDVIERRDEKAARRIVANDEAIDTLEQQISHDVMRLALRGPMARDLREILAGLRIPADIERIGDYAANVAKRSIALAMVPPMPQVQGLRALGRLAAQQVQRALVAYRDNDADAALALRQDDARLDAQYTALFRELLTYMMEDPRNITPCTHLLFMAKNLERIGDHVDDPFGDVHCPRARTHRRPRHQHRRERVVPGARRRPAAAAREARRDQLVGSRLRGAT</sequence>
<evidence type="ECO:0000256" key="5">
    <source>
        <dbReference type="ARBA" id="ARBA00022490"/>
    </source>
</evidence>